<keyword evidence="4" id="KW-0902">Two-component regulatory system</keyword>
<evidence type="ECO:0000256" key="3">
    <source>
        <dbReference type="ARBA" id="ARBA00022553"/>
    </source>
</evidence>
<dbReference type="PANTHER" id="PTHR48111">
    <property type="entry name" value="REGULATOR OF RPOS"/>
    <property type="match status" value="1"/>
</dbReference>
<dbReference type="GO" id="GO:0005829">
    <property type="term" value="C:cytosol"/>
    <property type="evidence" value="ECO:0007669"/>
    <property type="project" value="TreeGrafter"/>
</dbReference>
<dbReference type="InterPro" id="IPR036388">
    <property type="entry name" value="WH-like_DNA-bd_sf"/>
</dbReference>
<dbReference type="CDD" id="cd00383">
    <property type="entry name" value="trans_reg_C"/>
    <property type="match status" value="1"/>
</dbReference>
<dbReference type="Proteomes" id="UP000241808">
    <property type="component" value="Unassembled WGS sequence"/>
</dbReference>
<reference evidence="14 15" key="1">
    <citation type="submission" date="2018-04" db="EMBL/GenBank/DDBJ databases">
        <title>Genomic Encyclopedia of Archaeal and Bacterial Type Strains, Phase II (KMG-II): from individual species to whole genera.</title>
        <authorList>
            <person name="Goeker M."/>
        </authorList>
    </citation>
    <scope>NUCLEOTIDE SEQUENCE [LARGE SCALE GENOMIC DNA]</scope>
    <source>
        <strain evidence="14 15">DSM 25521</strain>
    </source>
</reference>
<evidence type="ECO:0000256" key="10">
    <source>
        <dbReference type="PROSITE-ProRule" id="PRU00169"/>
    </source>
</evidence>
<dbReference type="GO" id="GO:0032993">
    <property type="term" value="C:protein-DNA complex"/>
    <property type="evidence" value="ECO:0007669"/>
    <property type="project" value="TreeGrafter"/>
</dbReference>
<keyword evidence="7" id="KW-0010">Activator</keyword>
<keyword evidence="8" id="KW-0804">Transcription</keyword>
<accession>A0A2T4YWX4</accession>
<dbReference type="Pfam" id="PF00072">
    <property type="entry name" value="Response_reg"/>
    <property type="match status" value="1"/>
</dbReference>
<evidence type="ECO:0000256" key="5">
    <source>
        <dbReference type="ARBA" id="ARBA00023015"/>
    </source>
</evidence>
<feature type="domain" description="Response regulatory" evidence="12">
    <location>
        <begin position="14"/>
        <end position="127"/>
    </location>
</feature>
<dbReference type="FunFam" id="3.40.50.2300:FF:000001">
    <property type="entry name" value="DNA-binding response regulator PhoB"/>
    <property type="match status" value="1"/>
</dbReference>
<keyword evidence="6 11" id="KW-0238">DNA-binding</keyword>
<gene>
    <name evidence="14" type="ORF">C8P69_1186</name>
</gene>
<dbReference type="Pfam" id="PF00486">
    <property type="entry name" value="Trans_reg_C"/>
    <property type="match status" value="1"/>
</dbReference>
<feature type="modified residue" description="4-aspartylphosphate" evidence="10">
    <location>
        <position position="63"/>
    </location>
</feature>
<evidence type="ECO:0000259" key="12">
    <source>
        <dbReference type="PROSITE" id="PS50110"/>
    </source>
</evidence>
<dbReference type="InterPro" id="IPR001867">
    <property type="entry name" value="OmpR/PhoB-type_DNA-bd"/>
</dbReference>
<dbReference type="SUPFAM" id="SSF46894">
    <property type="entry name" value="C-terminal effector domain of the bipartite response regulators"/>
    <property type="match status" value="1"/>
</dbReference>
<keyword evidence="2" id="KW-0963">Cytoplasm</keyword>
<dbReference type="GO" id="GO:0000976">
    <property type="term" value="F:transcription cis-regulatory region binding"/>
    <property type="evidence" value="ECO:0007669"/>
    <property type="project" value="TreeGrafter"/>
</dbReference>
<evidence type="ECO:0000256" key="9">
    <source>
        <dbReference type="ARBA" id="ARBA00067337"/>
    </source>
</evidence>
<keyword evidence="5" id="KW-0805">Transcription regulation</keyword>
<evidence type="ECO:0000256" key="11">
    <source>
        <dbReference type="PROSITE-ProRule" id="PRU01091"/>
    </source>
</evidence>
<comment type="subcellular location">
    <subcellularLocation>
        <location evidence="1">Cytoplasm</location>
    </subcellularLocation>
</comment>
<dbReference type="InterPro" id="IPR039420">
    <property type="entry name" value="WalR-like"/>
</dbReference>
<dbReference type="PANTHER" id="PTHR48111:SF4">
    <property type="entry name" value="DNA-BINDING DUAL TRANSCRIPTIONAL REGULATOR OMPR"/>
    <property type="match status" value="1"/>
</dbReference>
<protein>
    <recommendedName>
        <fullName evidence="9">Regulatory protein VirG</fullName>
    </recommendedName>
</protein>
<keyword evidence="15" id="KW-1185">Reference proteome</keyword>
<evidence type="ECO:0000256" key="8">
    <source>
        <dbReference type="ARBA" id="ARBA00023163"/>
    </source>
</evidence>
<dbReference type="Gene3D" id="3.40.50.2300">
    <property type="match status" value="1"/>
</dbReference>
<evidence type="ECO:0000256" key="6">
    <source>
        <dbReference type="ARBA" id="ARBA00023125"/>
    </source>
</evidence>
<dbReference type="SUPFAM" id="SSF52172">
    <property type="entry name" value="CheY-like"/>
    <property type="match status" value="1"/>
</dbReference>
<evidence type="ECO:0000313" key="14">
    <source>
        <dbReference type="EMBL" id="PTM49536.1"/>
    </source>
</evidence>
<dbReference type="GO" id="GO:0006355">
    <property type="term" value="P:regulation of DNA-templated transcription"/>
    <property type="evidence" value="ECO:0007669"/>
    <property type="project" value="InterPro"/>
</dbReference>
<dbReference type="AlphaFoldDB" id="A0A2T4YWX4"/>
<dbReference type="SMART" id="SM00862">
    <property type="entry name" value="Trans_reg_C"/>
    <property type="match status" value="1"/>
</dbReference>
<dbReference type="Gene3D" id="6.10.250.690">
    <property type="match status" value="1"/>
</dbReference>
<feature type="DNA-binding region" description="OmpR/PhoB-type" evidence="11">
    <location>
        <begin position="141"/>
        <end position="241"/>
    </location>
</feature>
<evidence type="ECO:0000256" key="1">
    <source>
        <dbReference type="ARBA" id="ARBA00004496"/>
    </source>
</evidence>
<sequence length="246" mass="27545">MTNPISDATSTGMHVLLIDDDAKIRQLVAKFLRSHGFKVSLAADSRETREFLLHSAPQLILLDVMLPGASGFDLCKEIRTRSHVPIIMLTARSDDTDRIVGLEIGADDYVTKPFNPRELLARINAVMRRSVLPRDEGAGLARRYRFEGWLVDPLRRDLVDPHGTVIDLTSGEFDLLLALVEAPQRVLTRDYLLDASKNRVSSGFDRSIDVQMSRLRKKLGGSDEASSMIKTVRGIGYMFSPPVRRE</sequence>
<dbReference type="PROSITE" id="PS51755">
    <property type="entry name" value="OMPR_PHOB"/>
    <property type="match status" value="1"/>
</dbReference>
<dbReference type="RefSeq" id="WP_211353854.1">
    <property type="nucleotide sequence ID" value="NZ_PZZL01000018.1"/>
</dbReference>
<evidence type="ECO:0000256" key="4">
    <source>
        <dbReference type="ARBA" id="ARBA00023012"/>
    </source>
</evidence>
<comment type="caution">
    <text evidence="14">The sequence shown here is derived from an EMBL/GenBank/DDBJ whole genome shotgun (WGS) entry which is preliminary data.</text>
</comment>
<evidence type="ECO:0000256" key="2">
    <source>
        <dbReference type="ARBA" id="ARBA00022490"/>
    </source>
</evidence>
<evidence type="ECO:0000259" key="13">
    <source>
        <dbReference type="PROSITE" id="PS51755"/>
    </source>
</evidence>
<proteinExistence type="predicted"/>
<keyword evidence="3 10" id="KW-0597">Phosphoprotein</keyword>
<dbReference type="SMART" id="SM00448">
    <property type="entry name" value="REC"/>
    <property type="match status" value="1"/>
</dbReference>
<dbReference type="FunFam" id="1.10.10.10:FF:000099">
    <property type="entry name" value="Two-component system response regulator TorR"/>
    <property type="match status" value="1"/>
</dbReference>
<organism evidence="14 15">
    <name type="scientific">Phreatobacter oligotrophus</name>
    <dbReference type="NCBI Taxonomy" id="1122261"/>
    <lineage>
        <taxon>Bacteria</taxon>
        <taxon>Pseudomonadati</taxon>
        <taxon>Pseudomonadota</taxon>
        <taxon>Alphaproteobacteria</taxon>
        <taxon>Hyphomicrobiales</taxon>
        <taxon>Phreatobacteraceae</taxon>
        <taxon>Phreatobacter</taxon>
    </lineage>
</organism>
<feature type="domain" description="OmpR/PhoB-type" evidence="13">
    <location>
        <begin position="141"/>
        <end position="241"/>
    </location>
</feature>
<dbReference type="GO" id="GO:0000156">
    <property type="term" value="F:phosphorelay response regulator activity"/>
    <property type="evidence" value="ECO:0007669"/>
    <property type="project" value="TreeGrafter"/>
</dbReference>
<evidence type="ECO:0000256" key="7">
    <source>
        <dbReference type="ARBA" id="ARBA00023159"/>
    </source>
</evidence>
<dbReference type="InterPro" id="IPR016032">
    <property type="entry name" value="Sig_transdc_resp-reg_C-effctor"/>
</dbReference>
<dbReference type="Gene3D" id="1.10.10.10">
    <property type="entry name" value="Winged helix-like DNA-binding domain superfamily/Winged helix DNA-binding domain"/>
    <property type="match status" value="1"/>
</dbReference>
<evidence type="ECO:0000313" key="15">
    <source>
        <dbReference type="Proteomes" id="UP000241808"/>
    </source>
</evidence>
<dbReference type="InterPro" id="IPR001789">
    <property type="entry name" value="Sig_transdc_resp-reg_receiver"/>
</dbReference>
<dbReference type="EMBL" id="PZZL01000018">
    <property type="protein sequence ID" value="PTM49536.1"/>
    <property type="molecule type" value="Genomic_DNA"/>
</dbReference>
<dbReference type="InterPro" id="IPR011006">
    <property type="entry name" value="CheY-like_superfamily"/>
</dbReference>
<name>A0A2T4YWX4_9HYPH</name>
<dbReference type="PROSITE" id="PS50110">
    <property type="entry name" value="RESPONSE_REGULATORY"/>
    <property type="match status" value="1"/>
</dbReference>